<keyword evidence="7" id="KW-1185">Reference proteome</keyword>
<dbReference type="Pfam" id="PF00038">
    <property type="entry name" value="Filament"/>
    <property type="match status" value="1"/>
</dbReference>
<organism evidence="6 7">
    <name type="scientific">Ranitomeya imitator</name>
    <name type="common">mimic poison frog</name>
    <dbReference type="NCBI Taxonomy" id="111125"/>
    <lineage>
        <taxon>Eukaryota</taxon>
        <taxon>Metazoa</taxon>
        <taxon>Chordata</taxon>
        <taxon>Craniata</taxon>
        <taxon>Vertebrata</taxon>
        <taxon>Euteleostomi</taxon>
        <taxon>Amphibia</taxon>
        <taxon>Batrachia</taxon>
        <taxon>Anura</taxon>
        <taxon>Neobatrachia</taxon>
        <taxon>Hyloidea</taxon>
        <taxon>Dendrobatidae</taxon>
        <taxon>Dendrobatinae</taxon>
        <taxon>Ranitomeya</taxon>
    </lineage>
</organism>
<dbReference type="PROSITE" id="PS00226">
    <property type="entry name" value="IF_ROD_1"/>
    <property type="match status" value="1"/>
</dbReference>
<keyword evidence="1 3" id="KW-0403">Intermediate filament</keyword>
<reference evidence="6" key="1">
    <citation type="submission" date="2023-07" db="EMBL/GenBank/DDBJ databases">
        <authorList>
            <person name="Stuckert A."/>
        </authorList>
    </citation>
    <scope>NUCLEOTIDE SEQUENCE</scope>
</reference>
<dbReference type="InterPro" id="IPR039008">
    <property type="entry name" value="IF_rod_dom"/>
</dbReference>
<keyword evidence="2 4" id="KW-0175">Coiled coil</keyword>
<dbReference type="InterPro" id="IPR002957">
    <property type="entry name" value="Keratin_I"/>
</dbReference>
<dbReference type="SUPFAM" id="SSF64593">
    <property type="entry name" value="Intermediate filament protein, coiled coil region"/>
    <property type="match status" value="1"/>
</dbReference>
<dbReference type="InterPro" id="IPR018039">
    <property type="entry name" value="IF_conserved"/>
</dbReference>
<feature type="coiled-coil region" evidence="4">
    <location>
        <begin position="153"/>
        <end position="212"/>
    </location>
</feature>
<dbReference type="PROSITE" id="PS51842">
    <property type="entry name" value="IF_ROD_2"/>
    <property type="match status" value="1"/>
</dbReference>
<sequence>MYFKILTATLDNARVLLQIDNAKLAADDFRLKFETEQALRYGVEQDIMGLRKVIDDLSLTRADLELQIEALQEELAYLKKNHEDEVLVLRKQVGGTVNVEVDAAPPVDLAKILADMRVQCETVVEKIRKEAKEQYESKIETVSIQIVTETNELEKTKVIIKELKRSLQSLEIEFQAELSTKNALSDTLQSINAQYAAKLSQIQERISIIEAQLLQIRSDMGRQSHEYELLLNIKIRLEMEIATYRRLLEGEEVSIMTLEEEERQRELLRSRKIKTIVEEVIDGKVVATQVREVEEKLP</sequence>
<comment type="caution">
    <text evidence="6">The sequence shown here is derived from an EMBL/GenBank/DDBJ whole genome shotgun (WGS) entry which is preliminary data.</text>
</comment>
<dbReference type="PANTHER" id="PTHR23239">
    <property type="entry name" value="INTERMEDIATE FILAMENT"/>
    <property type="match status" value="1"/>
</dbReference>
<evidence type="ECO:0000313" key="6">
    <source>
        <dbReference type="EMBL" id="CAJ0948731.1"/>
    </source>
</evidence>
<dbReference type="Proteomes" id="UP001176940">
    <property type="component" value="Unassembled WGS sequence"/>
</dbReference>
<evidence type="ECO:0000313" key="7">
    <source>
        <dbReference type="Proteomes" id="UP001176940"/>
    </source>
</evidence>
<dbReference type="SMART" id="SM01391">
    <property type="entry name" value="Filament"/>
    <property type="match status" value="1"/>
</dbReference>
<name>A0ABN9LRD7_9NEOB</name>
<accession>A0ABN9LRD7</accession>
<dbReference type="EMBL" id="CAUEEQ010028893">
    <property type="protein sequence ID" value="CAJ0948731.1"/>
    <property type="molecule type" value="Genomic_DNA"/>
</dbReference>
<evidence type="ECO:0000256" key="1">
    <source>
        <dbReference type="ARBA" id="ARBA00022754"/>
    </source>
</evidence>
<proteinExistence type="inferred from homology"/>
<dbReference type="Gene3D" id="1.20.5.500">
    <property type="entry name" value="Single helix bin"/>
    <property type="match status" value="1"/>
</dbReference>
<dbReference type="PANTHER" id="PTHR23239:SF384">
    <property type="entry name" value="KERATIN, TYPE I CYTOSKELETAL 20"/>
    <property type="match status" value="1"/>
</dbReference>
<evidence type="ECO:0000256" key="2">
    <source>
        <dbReference type="ARBA" id="ARBA00023054"/>
    </source>
</evidence>
<protein>
    <recommendedName>
        <fullName evidence="5">IF rod domain-containing protein</fullName>
    </recommendedName>
</protein>
<evidence type="ECO:0000259" key="5">
    <source>
        <dbReference type="PROSITE" id="PS51842"/>
    </source>
</evidence>
<feature type="domain" description="IF rod" evidence="5">
    <location>
        <begin position="1"/>
        <end position="255"/>
    </location>
</feature>
<comment type="similarity">
    <text evidence="3">Belongs to the intermediate filament family.</text>
</comment>
<evidence type="ECO:0000256" key="3">
    <source>
        <dbReference type="RuleBase" id="RU000685"/>
    </source>
</evidence>
<dbReference type="Gene3D" id="1.20.5.170">
    <property type="match status" value="1"/>
</dbReference>
<feature type="coiled-coil region" evidence="4">
    <location>
        <begin position="54"/>
        <end position="81"/>
    </location>
</feature>
<dbReference type="PRINTS" id="PR01248">
    <property type="entry name" value="TYPE1KERATIN"/>
</dbReference>
<dbReference type="Gene3D" id="1.20.5.1160">
    <property type="entry name" value="Vasodilator-stimulated phosphoprotein"/>
    <property type="match status" value="1"/>
</dbReference>
<feature type="non-terminal residue" evidence="6">
    <location>
        <position position="298"/>
    </location>
</feature>
<gene>
    <name evidence="6" type="ORF">RIMI_LOCUS12268207</name>
</gene>
<evidence type="ECO:0000256" key="4">
    <source>
        <dbReference type="SAM" id="Coils"/>
    </source>
</evidence>